<evidence type="ECO:0000259" key="1">
    <source>
        <dbReference type="PROSITE" id="PS51674"/>
    </source>
</evidence>
<dbReference type="InParanoid" id="A0A263D9G6"/>
<dbReference type="EMBL" id="NKYE01000003">
    <property type="protein sequence ID" value="OZM74187.1"/>
    <property type="molecule type" value="Genomic_DNA"/>
</dbReference>
<comment type="caution">
    <text evidence="2">The sequence shown here is derived from an EMBL/GenBank/DDBJ whole genome shotgun (WGS) entry which is preliminary data.</text>
</comment>
<dbReference type="PROSITE" id="PS51674">
    <property type="entry name" value="4FE4S_WBL"/>
    <property type="match status" value="1"/>
</dbReference>
<proteinExistence type="predicted"/>
<protein>
    <recommendedName>
        <fullName evidence="1">4Fe-4S Wbl-type domain-containing protein</fullName>
    </recommendedName>
</protein>
<dbReference type="Proteomes" id="UP000242444">
    <property type="component" value="Unassembled WGS sequence"/>
</dbReference>
<name>A0A263D9G6_9PSEU</name>
<evidence type="ECO:0000313" key="3">
    <source>
        <dbReference type="Proteomes" id="UP000242444"/>
    </source>
</evidence>
<dbReference type="Pfam" id="PF02467">
    <property type="entry name" value="Whib"/>
    <property type="match status" value="1"/>
</dbReference>
<dbReference type="AlphaFoldDB" id="A0A263D9G6"/>
<organism evidence="2 3">
    <name type="scientific">Amycolatopsis antarctica</name>
    <dbReference type="NCBI Taxonomy" id="1854586"/>
    <lineage>
        <taxon>Bacteria</taxon>
        <taxon>Bacillati</taxon>
        <taxon>Actinomycetota</taxon>
        <taxon>Actinomycetes</taxon>
        <taxon>Pseudonocardiales</taxon>
        <taxon>Pseudonocardiaceae</taxon>
        <taxon>Amycolatopsis</taxon>
    </lineage>
</organism>
<reference evidence="2 3" key="1">
    <citation type="submission" date="2017-07" db="EMBL/GenBank/DDBJ databases">
        <title>Amycolatopsis antarcticus sp. nov., isolated from the surface of an Antarcticus brown macroalga.</title>
        <authorList>
            <person name="Wang J."/>
            <person name="Leiva S."/>
            <person name="Huang J."/>
            <person name="Huang Y."/>
        </authorList>
    </citation>
    <scope>NUCLEOTIDE SEQUENCE [LARGE SCALE GENOMIC DNA]</scope>
    <source>
        <strain evidence="2 3">AU-G6</strain>
    </source>
</reference>
<gene>
    <name evidence="2" type="ORF">CFN78_06840</name>
</gene>
<keyword evidence="3" id="KW-1185">Reference proteome</keyword>
<sequence length="171" mass="19162">MRRTVDKDGDRVVWNAWIEARPGTPEHRAARLICAACPLRLDCATSALERGEPWGIHGGLDRRDRKGVAAAYDYPPPSVLPDHGTNSRYAKHGCDCQDCKQAHAVYEFDRRARVRRARQQRDIWLSPLAVAGPVTYMRRRQCPGQLLLPLPGLPAPKWTRPLGPPTLELAA</sequence>
<accession>A0A263D9G6</accession>
<dbReference type="InterPro" id="IPR034768">
    <property type="entry name" value="4FE4S_WBL"/>
</dbReference>
<feature type="domain" description="4Fe-4S Wbl-type" evidence="1">
    <location>
        <begin position="3"/>
        <end position="67"/>
    </location>
</feature>
<evidence type="ECO:0000313" key="2">
    <source>
        <dbReference type="EMBL" id="OZM74187.1"/>
    </source>
</evidence>